<proteinExistence type="inferred from homology"/>
<dbReference type="Pfam" id="PF04504">
    <property type="entry name" value="GeBP-like_DBD"/>
    <property type="match status" value="1"/>
</dbReference>
<dbReference type="PANTHER" id="PTHR31662:SF1">
    <property type="entry name" value="OS01G0249900 PROTEIN"/>
    <property type="match status" value="1"/>
</dbReference>
<evidence type="ECO:0000313" key="4">
    <source>
        <dbReference type="Proteomes" id="UP000479710"/>
    </source>
</evidence>
<evidence type="ECO:0000256" key="1">
    <source>
        <dbReference type="ARBA" id="ARBA00010820"/>
    </source>
</evidence>
<evidence type="ECO:0000313" key="3">
    <source>
        <dbReference type="EMBL" id="KAF0902470.1"/>
    </source>
</evidence>
<reference evidence="3 4" key="1">
    <citation type="submission" date="2019-11" db="EMBL/GenBank/DDBJ databases">
        <title>Whole genome sequence of Oryza granulata.</title>
        <authorList>
            <person name="Li W."/>
        </authorList>
    </citation>
    <scope>NUCLEOTIDE SEQUENCE [LARGE SCALE GENOMIC DNA]</scope>
    <source>
        <strain evidence="4">cv. Menghai</strain>
        <tissue evidence="3">Leaf</tissue>
    </source>
</reference>
<dbReference type="AlphaFoldDB" id="A0A6G1CQU5"/>
<comment type="caution">
    <text evidence="3">The sequence shown here is derived from an EMBL/GenBank/DDBJ whole genome shotgun (WGS) entry which is preliminary data.</text>
</comment>
<dbReference type="Gene3D" id="3.40.630.150">
    <property type="entry name" value="Malonyl-CoA decarboxylase, catalytic domain"/>
    <property type="match status" value="1"/>
</dbReference>
<sequence length="280" mass="31901">MGMMRRQHAKKGRPRLSFEFTKNQLIEKLRRLKKKYRVCATRMAAQGWAFAFKSAHEGSIYDLAHHIWPPALKRDGLLRRRRLGRGHHQPRRRSCHRGSLCHDDARCDGGWFWRKRACARVHAHGEWQGRAARPAENGARAGGPGISFHACTEFNRWSSSGADWSRNGLKHGIWGSGCADTAGLSFGIAGVNPGVPSVDKWRQQQILELEVCLKRIELVLCASKSLPHYKSSGHQKMIERINWMADQSEKGVQQSGGIMVREYRRVCTVVLGYRSRSYFI</sequence>
<evidence type="ECO:0000259" key="2">
    <source>
        <dbReference type="Pfam" id="PF04504"/>
    </source>
</evidence>
<accession>A0A6G1CQU5</accession>
<name>A0A6G1CQU5_9ORYZ</name>
<dbReference type="GO" id="GO:0006355">
    <property type="term" value="P:regulation of DNA-templated transcription"/>
    <property type="evidence" value="ECO:0007669"/>
    <property type="project" value="InterPro"/>
</dbReference>
<organism evidence="3 4">
    <name type="scientific">Oryza meyeriana var. granulata</name>
    <dbReference type="NCBI Taxonomy" id="110450"/>
    <lineage>
        <taxon>Eukaryota</taxon>
        <taxon>Viridiplantae</taxon>
        <taxon>Streptophyta</taxon>
        <taxon>Embryophyta</taxon>
        <taxon>Tracheophyta</taxon>
        <taxon>Spermatophyta</taxon>
        <taxon>Magnoliopsida</taxon>
        <taxon>Liliopsida</taxon>
        <taxon>Poales</taxon>
        <taxon>Poaceae</taxon>
        <taxon>BOP clade</taxon>
        <taxon>Oryzoideae</taxon>
        <taxon>Oryzeae</taxon>
        <taxon>Oryzinae</taxon>
        <taxon>Oryza</taxon>
        <taxon>Oryza meyeriana</taxon>
    </lineage>
</organism>
<feature type="domain" description="Glabrous enhancer-binding protein-like DBD" evidence="2">
    <location>
        <begin position="13"/>
        <end position="68"/>
    </location>
</feature>
<dbReference type="GO" id="GO:0005634">
    <property type="term" value="C:nucleus"/>
    <property type="evidence" value="ECO:0007669"/>
    <property type="project" value="TreeGrafter"/>
</dbReference>
<dbReference type="EMBL" id="SPHZ02000008">
    <property type="protein sequence ID" value="KAF0902470.1"/>
    <property type="molecule type" value="Genomic_DNA"/>
</dbReference>
<dbReference type="OrthoDB" id="669440at2759"/>
<keyword evidence="4" id="KW-1185">Reference proteome</keyword>
<dbReference type="PANTHER" id="PTHR31662">
    <property type="entry name" value="BNAANNG10740D PROTEIN-RELATED"/>
    <property type="match status" value="1"/>
</dbReference>
<comment type="similarity">
    <text evidence="1">Belongs to the GeBP family.</text>
</comment>
<dbReference type="Proteomes" id="UP000479710">
    <property type="component" value="Unassembled WGS sequence"/>
</dbReference>
<protein>
    <recommendedName>
        <fullName evidence="2">Glabrous enhancer-binding protein-like DBD domain-containing protein</fullName>
    </recommendedName>
</protein>
<dbReference type="InterPro" id="IPR053932">
    <property type="entry name" value="GeBP-like_DBD"/>
</dbReference>
<dbReference type="InterPro" id="IPR007592">
    <property type="entry name" value="GEBP"/>
</dbReference>
<dbReference type="InterPro" id="IPR042303">
    <property type="entry name" value="Malonyl_CoA_deC_C_sf"/>
</dbReference>
<gene>
    <name evidence="3" type="ORF">E2562_016293</name>
</gene>